<comment type="caution">
    <text evidence="2">The sequence shown here is derived from an EMBL/GenBank/DDBJ whole genome shotgun (WGS) entry which is preliminary data.</text>
</comment>
<evidence type="ECO:0000313" key="3">
    <source>
        <dbReference type="Proteomes" id="UP001500831"/>
    </source>
</evidence>
<dbReference type="InterPro" id="IPR015421">
    <property type="entry name" value="PyrdxlP-dep_Trfase_major"/>
</dbReference>
<protein>
    <submittedName>
        <fullName evidence="2">Aminotransferase class V-fold PLP-dependent enzyme</fullName>
    </submittedName>
</protein>
<name>A0ABN3W692_9ACTN</name>
<dbReference type="PANTHER" id="PTHR43586:SF21">
    <property type="entry name" value="PYRIDOXAL PHOSPHATE (PLP)-DEPENDENT ASPARTATE AMINOTRANSFERASE SUPERFAMILY"/>
    <property type="match status" value="1"/>
</dbReference>
<keyword evidence="3" id="KW-1185">Reference proteome</keyword>
<keyword evidence="2" id="KW-0808">Transferase</keyword>
<feature type="domain" description="Aminotransferase class V" evidence="1">
    <location>
        <begin position="64"/>
        <end position="346"/>
    </location>
</feature>
<dbReference type="PANTHER" id="PTHR43586">
    <property type="entry name" value="CYSTEINE DESULFURASE"/>
    <property type="match status" value="1"/>
</dbReference>
<dbReference type="GO" id="GO:0008483">
    <property type="term" value="F:transaminase activity"/>
    <property type="evidence" value="ECO:0007669"/>
    <property type="project" value="UniProtKB-KW"/>
</dbReference>
<dbReference type="InterPro" id="IPR000192">
    <property type="entry name" value="Aminotrans_V_dom"/>
</dbReference>
<evidence type="ECO:0000313" key="2">
    <source>
        <dbReference type="EMBL" id="GAA2897585.1"/>
    </source>
</evidence>
<gene>
    <name evidence="2" type="ORF">GCM10010517_62630</name>
</gene>
<organism evidence="2 3">
    <name type="scientific">Streptosporangium fragile</name>
    <dbReference type="NCBI Taxonomy" id="46186"/>
    <lineage>
        <taxon>Bacteria</taxon>
        <taxon>Bacillati</taxon>
        <taxon>Actinomycetota</taxon>
        <taxon>Actinomycetes</taxon>
        <taxon>Streptosporangiales</taxon>
        <taxon>Streptosporangiaceae</taxon>
        <taxon>Streptosporangium</taxon>
    </lineage>
</organism>
<evidence type="ECO:0000259" key="1">
    <source>
        <dbReference type="Pfam" id="PF00266"/>
    </source>
</evidence>
<proteinExistence type="predicted"/>
<accession>A0ABN3W692</accession>
<dbReference type="Gene3D" id="3.40.640.10">
    <property type="entry name" value="Type I PLP-dependent aspartate aminotransferase-like (Major domain)"/>
    <property type="match status" value="1"/>
</dbReference>
<dbReference type="Gene3D" id="3.90.1150.10">
    <property type="entry name" value="Aspartate Aminotransferase, domain 1"/>
    <property type="match status" value="1"/>
</dbReference>
<dbReference type="InterPro" id="IPR015422">
    <property type="entry name" value="PyrdxlP-dep_Trfase_small"/>
</dbReference>
<dbReference type="SUPFAM" id="SSF53383">
    <property type="entry name" value="PLP-dependent transferases"/>
    <property type="match status" value="1"/>
</dbReference>
<sequence>MNPEPSSAPMSQEDFRGLFPALRSTVWLDTPGAPPGAEPVTAALYEALSAWSTGEFDWRAWDSAAADARILFARLVRADPATVSTLGSLAEAAATVAGSLPPGRIVVAAEEFRSNLFPWLARHDVVTVPPRDGATRVEDLMDALDERTVLLAVSEVTSGEGQRLDLPALRAATDRVGARLFVNLTQSLGALRFDAATVRPDYLAVHGYKWLLCPRGAAWLATRPDRLDELTPLAPNWKSTSPPHGYFGGPMRLAGDAGRCDASPAWFSWLGARAALRLLGSLDAGRVERHCLGLARQLTEEARSIGLRRVADGPLSQIVVLRTDHADRISARLRERGVRATALGDRVRFGLHYFNSEDDVLATLRVLRSSGASGG</sequence>
<reference evidence="2 3" key="1">
    <citation type="journal article" date="2019" name="Int. J. Syst. Evol. Microbiol.">
        <title>The Global Catalogue of Microorganisms (GCM) 10K type strain sequencing project: providing services to taxonomists for standard genome sequencing and annotation.</title>
        <authorList>
            <consortium name="The Broad Institute Genomics Platform"/>
            <consortium name="The Broad Institute Genome Sequencing Center for Infectious Disease"/>
            <person name="Wu L."/>
            <person name="Ma J."/>
        </authorList>
    </citation>
    <scope>NUCLEOTIDE SEQUENCE [LARGE SCALE GENOMIC DNA]</scope>
    <source>
        <strain evidence="2 3">JCM 6242</strain>
    </source>
</reference>
<dbReference type="EMBL" id="BAAAVI010000060">
    <property type="protein sequence ID" value="GAA2897585.1"/>
    <property type="molecule type" value="Genomic_DNA"/>
</dbReference>
<dbReference type="Pfam" id="PF00266">
    <property type="entry name" value="Aminotran_5"/>
    <property type="match status" value="1"/>
</dbReference>
<keyword evidence="2" id="KW-0032">Aminotransferase</keyword>
<dbReference type="Proteomes" id="UP001500831">
    <property type="component" value="Unassembled WGS sequence"/>
</dbReference>
<dbReference type="InterPro" id="IPR015424">
    <property type="entry name" value="PyrdxlP-dep_Trfase"/>
</dbReference>